<comment type="caution">
    <text evidence="7">The sequence shown here is derived from an EMBL/GenBank/DDBJ whole genome shotgun (WGS) entry which is preliminary data.</text>
</comment>
<accession>A0A2H0VAX0</accession>
<dbReference type="EMBL" id="PFAK01000039">
    <property type="protein sequence ID" value="PIR96225.1"/>
    <property type="molecule type" value="Genomic_DNA"/>
</dbReference>
<protein>
    <submittedName>
        <fullName evidence="7">Uncharacterized protein</fullName>
    </submittedName>
</protein>
<dbReference type="Proteomes" id="UP000230922">
    <property type="component" value="Unassembled WGS sequence"/>
</dbReference>
<sequence>MKLTFKQYAQALYDAVQEAHPKDHDLVLDKFVKILSASGNLDKHEEIEKEYRVLESENKGFKQAEVTLAGKTEINSQIVDELNKITGKKLETTTKTDESIIGGIMVRVDDTLIDASVKGQLDKLKKSLKS</sequence>
<keyword evidence="4" id="KW-0406">Ion transport</keyword>
<gene>
    <name evidence="7" type="ORF">COT92_02210</name>
</gene>
<keyword evidence="5" id="KW-0472">Membrane</keyword>
<reference evidence="8" key="1">
    <citation type="submission" date="2017-09" db="EMBL/GenBank/DDBJ databases">
        <title>Depth-based differentiation of microbial function through sediment-hosted aquifers and enrichment of novel symbionts in the deep terrestrial subsurface.</title>
        <authorList>
            <person name="Probst A.J."/>
            <person name="Ladd B."/>
            <person name="Jarett J.K."/>
            <person name="Geller-Mcgrath D.E."/>
            <person name="Sieber C.M.K."/>
            <person name="Emerson J.B."/>
            <person name="Anantharaman K."/>
            <person name="Thomas B.C."/>
            <person name="Malmstrom R."/>
            <person name="Stieglmeier M."/>
            <person name="Klingl A."/>
            <person name="Woyke T."/>
            <person name="Ryan C.M."/>
            <person name="Banfield J.F."/>
        </authorList>
    </citation>
    <scope>NUCLEOTIDE SEQUENCE [LARGE SCALE GENOMIC DNA]</scope>
</reference>
<dbReference type="AlphaFoldDB" id="A0A2H0VAX0"/>
<evidence type="ECO:0000313" key="7">
    <source>
        <dbReference type="EMBL" id="PIR96225.1"/>
    </source>
</evidence>
<evidence type="ECO:0000256" key="6">
    <source>
        <dbReference type="ARBA" id="ARBA00023310"/>
    </source>
</evidence>
<dbReference type="InterPro" id="IPR000711">
    <property type="entry name" value="ATPase_OSCP/dsu"/>
</dbReference>
<keyword evidence="3" id="KW-0375">Hydrogen ion transport</keyword>
<proteinExistence type="predicted"/>
<dbReference type="GO" id="GO:0046933">
    <property type="term" value="F:proton-transporting ATP synthase activity, rotational mechanism"/>
    <property type="evidence" value="ECO:0007669"/>
    <property type="project" value="InterPro"/>
</dbReference>
<keyword evidence="2" id="KW-0813">Transport</keyword>
<name>A0A2H0VAX0_9BACT</name>
<evidence type="ECO:0000256" key="4">
    <source>
        <dbReference type="ARBA" id="ARBA00023065"/>
    </source>
</evidence>
<dbReference type="GO" id="GO:0016020">
    <property type="term" value="C:membrane"/>
    <property type="evidence" value="ECO:0007669"/>
    <property type="project" value="UniProtKB-SubCell"/>
</dbReference>
<comment type="subcellular location">
    <subcellularLocation>
        <location evidence="1">Membrane</location>
    </subcellularLocation>
</comment>
<dbReference type="Pfam" id="PF00213">
    <property type="entry name" value="OSCP"/>
    <property type="match status" value="1"/>
</dbReference>
<evidence type="ECO:0000313" key="8">
    <source>
        <dbReference type="Proteomes" id="UP000230922"/>
    </source>
</evidence>
<evidence type="ECO:0000256" key="2">
    <source>
        <dbReference type="ARBA" id="ARBA00022448"/>
    </source>
</evidence>
<evidence type="ECO:0000256" key="5">
    <source>
        <dbReference type="ARBA" id="ARBA00023136"/>
    </source>
</evidence>
<evidence type="ECO:0000256" key="3">
    <source>
        <dbReference type="ARBA" id="ARBA00022781"/>
    </source>
</evidence>
<keyword evidence="6" id="KW-0066">ATP synthesis</keyword>
<dbReference type="PANTHER" id="PTHR11910">
    <property type="entry name" value="ATP SYNTHASE DELTA CHAIN"/>
    <property type="match status" value="1"/>
</dbReference>
<evidence type="ECO:0000256" key="1">
    <source>
        <dbReference type="ARBA" id="ARBA00004370"/>
    </source>
</evidence>
<organism evidence="7 8">
    <name type="scientific">Candidatus Doudnabacteria bacterium CG10_big_fil_rev_8_21_14_0_10_42_18</name>
    <dbReference type="NCBI Taxonomy" id="1974552"/>
    <lineage>
        <taxon>Bacteria</taxon>
        <taxon>Candidatus Doudnaibacteriota</taxon>
    </lineage>
</organism>